<evidence type="ECO:0000256" key="4">
    <source>
        <dbReference type="ARBA" id="ARBA00022692"/>
    </source>
</evidence>
<comment type="caution">
    <text evidence="15">The sequence shown here is derived from an EMBL/GenBank/DDBJ whole genome shotgun (WGS) entry which is preliminary data.</text>
</comment>
<dbReference type="InterPro" id="IPR012910">
    <property type="entry name" value="Plug_dom"/>
</dbReference>
<name>A0A537KZN6_9BACT</name>
<dbReference type="GO" id="GO:0044718">
    <property type="term" value="P:siderophore transmembrane transport"/>
    <property type="evidence" value="ECO:0007669"/>
    <property type="project" value="TreeGrafter"/>
</dbReference>
<evidence type="ECO:0000256" key="10">
    <source>
        <dbReference type="PROSITE-ProRule" id="PRU01360"/>
    </source>
</evidence>
<feature type="domain" description="TonB-dependent receptor plug" evidence="14">
    <location>
        <begin position="64"/>
        <end position="169"/>
    </location>
</feature>
<keyword evidence="3 10" id="KW-1134">Transmembrane beta strand</keyword>
<evidence type="ECO:0000313" key="15">
    <source>
        <dbReference type="EMBL" id="TMJ01191.1"/>
    </source>
</evidence>
<reference evidence="15 16" key="1">
    <citation type="journal article" date="2019" name="Nat. Microbiol.">
        <title>Mediterranean grassland soil C-N compound turnover is dependent on rainfall and depth, and is mediated by genomically divergent microorganisms.</title>
        <authorList>
            <person name="Diamond S."/>
            <person name="Andeer P.F."/>
            <person name="Li Z."/>
            <person name="Crits-Christoph A."/>
            <person name="Burstein D."/>
            <person name="Anantharaman K."/>
            <person name="Lane K.R."/>
            <person name="Thomas B.C."/>
            <person name="Pan C."/>
            <person name="Northen T.R."/>
            <person name="Banfield J.F."/>
        </authorList>
    </citation>
    <scope>NUCLEOTIDE SEQUENCE [LARGE SCALE GENOMIC DNA]</scope>
    <source>
        <strain evidence="15">NP_4</strain>
    </source>
</reference>
<gene>
    <name evidence="15" type="ORF">E6H01_08185</name>
</gene>
<evidence type="ECO:0000256" key="6">
    <source>
        <dbReference type="ARBA" id="ARBA00023077"/>
    </source>
</evidence>
<organism evidence="15 16">
    <name type="scientific">Candidatus Segetimicrobium genomatis</name>
    <dbReference type="NCBI Taxonomy" id="2569760"/>
    <lineage>
        <taxon>Bacteria</taxon>
        <taxon>Bacillati</taxon>
        <taxon>Candidatus Sysuimicrobiota</taxon>
        <taxon>Candidatus Sysuimicrobiia</taxon>
        <taxon>Candidatus Sysuimicrobiales</taxon>
        <taxon>Candidatus Segetimicrobiaceae</taxon>
        <taxon>Candidatus Segetimicrobium</taxon>
    </lineage>
</organism>
<dbReference type="Pfam" id="PF00593">
    <property type="entry name" value="TonB_dep_Rec_b-barrel"/>
    <property type="match status" value="1"/>
</dbReference>
<keyword evidence="2 10" id="KW-0813">Transport</keyword>
<dbReference type="Gene3D" id="2.170.130.10">
    <property type="entry name" value="TonB-dependent receptor, plug domain"/>
    <property type="match status" value="1"/>
</dbReference>
<dbReference type="Gene3D" id="2.40.170.20">
    <property type="entry name" value="TonB-dependent receptor, beta-barrel domain"/>
    <property type="match status" value="1"/>
</dbReference>
<protein>
    <submittedName>
        <fullName evidence="15">TonB-dependent receptor</fullName>
    </submittedName>
</protein>
<dbReference type="InterPro" id="IPR037066">
    <property type="entry name" value="Plug_dom_sf"/>
</dbReference>
<evidence type="ECO:0000256" key="7">
    <source>
        <dbReference type="ARBA" id="ARBA00023136"/>
    </source>
</evidence>
<dbReference type="PANTHER" id="PTHR30069">
    <property type="entry name" value="TONB-DEPENDENT OUTER MEMBRANE RECEPTOR"/>
    <property type="match status" value="1"/>
</dbReference>
<feature type="transmembrane region" description="Helical" evidence="12">
    <location>
        <begin position="12"/>
        <end position="34"/>
    </location>
</feature>
<evidence type="ECO:0000256" key="11">
    <source>
        <dbReference type="RuleBase" id="RU003357"/>
    </source>
</evidence>
<dbReference type="GO" id="GO:0015344">
    <property type="term" value="F:siderophore uptake transmembrane transporter activity"/>
    <property type="evidence" value="ECO:0007669"/>
    <property type="project" value="TreeGrafter"/>
</dbReference>
<keyword evidence="5" id="KW-0732">Signal</keyword>
<feature type="domain" description="TonB-dependent receptor-like beta-barrel" evidence="13">
    <location>
        <begin position="212"/>
        <end position="586"/>
    </location>
</feature>
<evidence type="ECO:0000259" key="13">
    <source>
        <dbReference type="Pfam" id="PF00593"/>
    </source>
</evidence>
<dbReference type="CDD" id="cd01347">
    <property type="entry name" value="ligand_gated_channel"/>
    <property type="match status" value="1"/>
</dbReference>
<evidence type="ECO:0000256" key="9">
    <source>
        <dbReference type="ARBA" id="ARBA00023237"/>
    </source>
</evidence>
<proteinExistence type="inferred from homology"/>
<sequence length="612" mass="64007">MLHHGPRGRVGRWVFLLTGMVTVMLVVLPVPTVIGQTPEPVPVQPPTFELPEVIVPGKRPQPATSTPASVTVISRDEIERSGARTVADAVRTVAEVSVRAYGGLGELAQPSIRGSSPAQVLVLLDGIPLNSVALGQTDLSTISVDGVERIEILRGPFAAIYGSGALGGVINIITTKAARSQVVGRTGGFGQRSASLAIAGSRGIPWQLTASSDGTSGHRTNSDYAGTTAVTQIGLSPDTRLVVHHYAADLGVPGDIASPTPNDRQSERRTLLQIESGSTDRTGPWGRVYYVADSLAAFSASFGTDTYYSTVVGGEWQRVWQLGSRRVLTGGIEVQRQALDAVVAGSPIVENATIGAGYLQYDAAISDRALASLGARLDSHSIYGTTLNPRAGIVYRLNDVTRLHAAVGRTFRGPTFLDLFLSFPGCPGNPSLQPETAWAGEIGLERQAGQVVFTATLFGTEATNLIVGGCPPQNVGAASIRGVSVEAKSAPGPVRVTANLTAIRAIDVATGNPLLRVPGFAANLVLSHQVGDGPGLALLASYVGPRTDFDAASSATILMPGYVDLRLRYQISGPAGWVVTVGVDNVLDQVYEPVRGYPAPGRNVFISAATQF</sequence>
<comment type="subcellular location">
    <subcellularLocation>
        <location evidence="1 10">Cell outer membrane</location>
        <topology evidence="1 10">Multi-pass membrane protein</topology>
    </subcellularLocation>
</comment>
<dbReference type="GO" id="GO:0009279">
    <property type="term" value="C:cell outer membrane"/>
    <property type="evidence" value="ECO:0007669"/>
    <property type="project" value="UniProtKB-SubCell"/>
</dbReference>
<keyword evidence="4 10" id="KW-0812">Transmembrane</keyword>
<dbReference type="InterPro" id="IPR000531">
    <property type="entry name" value="Beta-barrel_TonB"/>
</dbReference>
<keyword evidence="12" id="KW-1133">Transmembrane helix</keyword>
<evidence type="ECO:0000256" key="12">
    <source>
        <dbReference type="SAM" id="Phobius"/>
    </source>
</evidence>
<keyword evidence="8 15" id="KW-0675">Receptor</keyword>
<evidence type="ECO:0000256" key="2">
    <source>
        <dbReference type="ARBA" id="ARBA00022448"/>
    </source>
</evidence>
<evidence type="ECO:0000313" key="16">
    <source>
        <dbReference type="Proteomes" id="UP000319353"/>
    </source>
</evidence>
<dbReference type="Proteomes" id="UP000319353">
    <property type="component" value="Unassembled WGS sequence"/>
</dbReference>
<evidence type="ECO:0000259" key="14">
    <source>
        <dbReference type="Pfam" id="PF07715"/>
    </source>
</evidence>
<comment type="similarity">
    <text evidence="10 11">Belongs to the TonB-dependent receptor family.</text>
</comment>
<accession>A0A537KZN6</accession>
<keyword evidence="9 10" id="KW-0998">Cell outer membrane</keyword>
<dbReference type="SUPFAM" id="SSF56935">
    <property type="entry name" value="Porins"/>
    <property type="match status" value="1"/>
</dbReference>
<dbReference type="EMBL" id="VBAL01000107">
    <property type="protein sequence ID" value="TMJ01191.1"/>
    <property type="molecule type" value="Genomic_DNA"/>
</dbReference>
<dbReference type="InterPro" id="IPR039426">
    <property type="entry name" value="TonB-dep_rcpt-like"/>
</dbReference>
<keyword evidence="7 10" id="KW-0472">Membrane</keyword>
<dbReference type="PROSITE" id="PS52016">
    <property type="entry name" value="TONB_DEPENDENT_REC_3"/>
    <property type="match status" value="1"/>
</dbReference>
<evidence type="ECO:0000256" key="1">
    <source>
        <dbReference type="ARBA" id="ARBA00004571"/>
    </source>
</evidence>
<evidence type="ECO:0000256" key="8">
    <source>
        <dbReference type="ARBA" id="ARBA00023170"/>
    </source>
</evidence>
<dbReference type="Pfam" id="PF07715">
    <property type="entry name" value="Plug"/>
    <property type="match status" value="1"/>
</dbReference>
<evidence type="ECO:0000256" key="5">
    <source>
        <dbReference type="ARBA" id="ARBA00022729"/>
    </source>
</evidence>
<dbReference type="PANTHER" id="PTHR30069:SF29">
    <property type="entry name" value="HEMOGLOBIN AND HEMOGLOBIN-HAPTOGLOBIN-BINDING PROTEIN 1-RELATED"/>
    <property type="match status" value="1"/>
</dbReference>
<evidence type="ECO:0000256" key="3">
    <source>
        <dbReference type="ARBA" id="ARBA00022452"/>
    </source>
</evidence>
<dbReference type="AlphaFoldDB" id="A0A537KZN6"/>
<keyword evidence="6 11" id="KW-0798">TonB box</keyword>
<dbReference type="InterPro" id="IPR036942">
    <property type="entry name" value="Beta-barrel_TonB_sf"/>
</dbReference>